<dbReference type="OrthoDB" id="10419860at2759"/>
<evidence type="ECO:0000313" key="2">
    <source>
        <dbReference type="Proteomes" id="UP000002872"/>
    </source>
</evidence>
<evidence type="ECO:0000313" key="1">
    <source>
        <dbReference type="EMBL" id="EIJ87428.1"/>
    </source>
</evidence>
<gene>
    <name evidence="1" type="ORF">NEQG_02309</name>
</gene>
<dbReference type="Proteomes" id="UP000002872">
    <property type="component" value="Unassembled WGS sequence"/>
</dbReference>
<reference evidence="1" key="1">
    <citation type="submission" date="2011-01" db="EMBL/GenBank/DDBJ databases">
        <title>The Genome Sequence of Nematocida parisii strain ERTm3.</title>
        <authorList>
            <consortium name="The Broad Institute Genome Sequencing Platform"/>
            <consortium name="The Broad Institute Genome Sequencing Center for Infectious Disease"/>
            <person name="Cuomo C."/>
            <person name="Troemel E."/>
            <person name="Young S.K."/>
            <person name="Zeng Q."/>
            <person name="Gargeya S."/>
            <person name="Fitzgerald M."/>
            <person name="Haas B."/>
            <person name="Abouelleil A."/>
            <person name="Alvarado L."/>
            <person name="Arachchi H.M."/>
            <person name="Berlin A."/>
            <person name="Chapman S.B."/>
            <person name="Gearin G."/>
            <person name="Goldberg J."/>
            <person name="Griggs A."/>
            <person name="Gujja S."/>
            <person name="Hansen M."/>
            <person name="Heiman D."/>
            <person name="Howarth C."/>
            <person name="Larimer J."/>
            <person name="Lui A."/>
            <person name="MacDonald P.J.P."/>
            <person name="McCowen C."/>
            <person name="Montmayeur A."/>
            <person name="Murphy C."/>
            <person name="Neiman D."/>
            <person name="Pearson M."/>
            <person name="Priest M."/>
            <person name="Roberts A."/>
            <person name="Saif S."/>
            <person name="Shea T."/>
            <person name="Sisk P."/>
            <person name="Stolte C."/>
            <person name="Sykes S."/>
            <person name="Wortman J."/>
            <person name="Nusbaum C."/>
            <person name="Birren B."/>
        </authorList>
    </citation>
    <scope>NUCLEOTIDE SEQUENCE</scope>
    <source>
        <strain evidence="1">ERTm3</strain>
    </source>
</reference>
<accession>I3EDY1</accession>
<dbReference type="VEuPathDB" id="MicrosporidiaDB:NEQG_02309"/>
<dbReference type="HOGENOM" id="CLU_009683_3_0_1"/>
<proteinExistence type="predicted"/>
<name>I3EDY1_NEMP3</name>
<dbReference type="InParanoid" id="I3EDY1"/>
<dbReference type="EMBL" id="GL870882">
    <property type="protein sequence ID" value="EIJ87428.1"/>
    <property type="molecule type" value="Genomic_DNA"/>
</dbReference>
<keyword evidence="2" id="KW-1185">Reference proteome</keyword>
<organism evidence="1 2">
    <name type="scientific">Nematocida parisii (strain ERTm3)</name>
    <name type="common">Nematode killer fungus</name>
    <dbReference type="NCBI Taxonomy" id="935791"/>
    <lineage>
        <taxon>Eukaryota</taxon>
        <taxon>Fungi</taxon>
        <taxon>Fungi incertae sedis</taxon>
        <taxon>Microsporidia</taxon>
        <taxon>Nematocida</taxon>
    </lineage>
</organism>
<protein>
    <submittedName>
        <fullName evidence="1">Uncharacterized protein</fullName>
    </submittedName>
</protein>
<dbReference type="AlphaFoldDB" id="I3EDY1"/>
<dbReference type="OMA" id="QICALAQ"/>
<sequence length="666" mass="77577">MLIRKEFIIGAIILCRIYCRVGLNVYVPLHNENIDDKGLKIRLGGSISPMGTLFSEWLKLMRAKRLFSSEVDIEYSLNNFVTPNNSERVLMWFKRKFDNDKAHGIEIIAREGEDPIYIRDYHQTLVYLFPYSHQNFSIYTNRNNSFMRFIQSRHVFEHRINILASLFLLAEGVDVPLKIEGTGPEQVLVLKKISTKENIFSLSMSAMCNIKQPSDIVKPTKVKQEEAVSVINFFIENKTNFDIRNGGRYQEPKAYEDFKTGKFLKNARWLIQHYIFEYLNTKDDIVELAKAVHSMLKESIKQKEKEEYGDNAVEYLGKILDRCFVNSSADIANDCRMSALNVLYGKAFLEDVFPFIFNEDFSRYQRVLSYNRIENSFDSSNLYSNSTEMGLLGLFCYLAYDPEKKEYTTEQMGEVSPDLKRFFSTYNKPFDITKPEIHNEWNKVVADLENENIKYLKENRNKLAPGIINMLYVIAEITGRYSKEKWALKEFSNLLIANGNSHELVEKVEIYAEKLFISLIEKSRQLRKTSLFPNHDIGFSDEDKNSSVVEAPISRYIKVNIHSTLKKERVHKSLDLVGVIFINHSYHEYVIEIRLCHTNDYVSTKYLSYINGSLTNSKRTDTINIISSIEKEKNASLTDYMIKHCLEQTLFNNSIEKKMETHSQKI</sequence>